<evidence type="ECO:0000256" key="3">
    <source>
        <dbReference type="ARBA" id="ARBA00022840"/>
    </source>
</evidence>
<organism evidence="5 6">
    <name type="scientific">Vibrio algicola</name>
    <dbReference type="NCBI Taxonomy" id="2662262"/>
    <lineage>
        <taxon>Bacteria</taxon>
        <taxon>Pseudomonadati</taxon>
        <taxon>Pseudomonadota</taxon>
        <taxon>Gammaproteobacteria</taxon>
        <taxon>Vibrionales</taxon>
        <taxon>Vibrionaceae</taxon>
        <taxon>Vibrio</taxon>
    </lineage>
</organism>
<dbReference type="GO" id="GO:0016887">
    <property type="term" value="F:ATP hydrolysis activity"/>
    <property type="evidence" value="ECO:0007669"/>
    <property type="project" value="InterPro"/>
</dbReference>
<dbReference type="SUPFAM" id="SSF52540">
    <property type="entry name" value="P-loop containing nucleoside triphosphate hydrolases"/>
    <property type="match status" value="1"/>
</dbReference>
<dbReference type="Proteomes" id="UP000348942">
    <property type="component" value="Chromosome 1"/>
</dbReference>
<accession>A0A5Q0TCG0</accession>
<evidence type="ECO:0000259" key="4">
    <source>
        <dbReference type="PROSITE" id="PS50893"/>
    </source>
</evidence>
<dbReference type="PANTHER" id="PTHR42781:SF4">
    <property type="entry name" value="SPERMIDINE_PUTRESCINE IMPORT ATP-BINDING PROTEIN POTA"/>
    <property type="match status" value="1"/>
</dbReference>
<keyword evidence="1" id="KW-0813">Transport</keyword>
<dbReference type="InterPro" id="IPR050093">
    <property type="entry name" value="ABC_SmlMolc_Importer"/>
</dbReference>
<evidence type="ECO:0000256" key="1">
    <source>
        <dbReference type="ARBA" id="ARBA00022448"/>
    </source>
</evidence>
<dbReference type="InterPro" id="IPR003593">
    <property type="entry name" value="AAA+_ATPase"/>
</dbReference>
<dbReference type="GO" id="GO:0005524">
    <property type="term" value="F:ATP binding"/>
    <property type="evidence" value="ECO:0007669"/>
    <property type="project" value="UniProtKB-KW"/>
</dbReference>
<dbReference type="PROSITE" id="PS50893">
    <property type="entry name" value="ABC_TRANSPORTER_2"/>
    <property type="match status" value="1"/>
</dbReference>
<feature type="domain" description="ABC transporter" evidence="4">
    <location>
        <begin position="3"/>
        <end position="227"/>
    </location>
</feature>
<keyword evidence="3 5" id="KW-0067">ATP-binding</keyword>
<dbReference type="SMART" id="SM00382">
    <property type="entry name" value="AAA"/>
    <property type="match status" value="1"/>
</dbReference>
<sequence length="237" mass="26133">MSLVLQDLDIQAHNGEYLCRGVNLSIPAGEIITIMGPSGCGKSTLLSAIAGHLAADFTLKGNMSIDGDDIHLLAPHLRQVGLLFQDDLLFPHLNVWENIAIALPDNIKKQQRKSLALACLQEVELQPLAYSMPTQISGGQRARISLLRMLQAKPKVALLDEPFSQLDQHSRSSFRQWVFAQLSEHQIPTLMVSHDRNDAPPSGSILEWGQLSNNAGNLANTLIKNDDHLTKSKMHVR</sequence>
<dbReference type="InterPro" id="IPR003439">
    <property type="entry name" value="ABC_transporter-like_ATP-bd"/>
</dbReference>
<dbReference type="RefSeq" id="WP_153446963.1">
    <property type="nucleotide sequence ID" value="NZ_CP045699.1"/>
</dbReference>
<protein>
    <submittedName>
        <fullName evidence="5">ATP-binding cassette domain-containing protein</fullName>
    </submittedName>
</protein>
<keyword evidence="2" id="KW-0547">Nucleotide-binding</keyword>
<evidence type="ECO:0000313" key="5">
    <source>
        <dbReference type="EMBL" id="QGA64813.1"/>
    </source>
</evidence>
<dbReference type="PROSITE" id="PS00211">
    <property type="entry name" value="ABC_TRANSPORTER_1"/>
    <property type="match status" value="1"/>
</dbReference>
<proteinExistence type="predicted"/>
<name>A0A5Q0TCG0_9VIBR</name>
<keyword evidence="6" id="KW-1185">Reference proteome</keyword>
<evidence type="ECO:0000256" key="2">
    <source>
        <dbReference type="ARBA" id="ARBA00022741"/>
    </source>
</evidence>
<evidence type="ECO:0000313" key="6">
    <source>
        <dbReference type="Proteomes" id="UP000348942"/>
    </source>
</evidence>
<dbReference type="InterPro" id="IPR017871">
    <property type="entry name" value="ABC_transporter-like_CS"/>
</dbReference>
<dbReference type="InterPro" id="IPR027417">
    <property type="entry name" value="P-loop_NTPase"/>
</dbReference>
<dbReference type="PANTHER" id="PTHR42781">
    <property type="entry name" value="SPERMIDINE/PUTRESCINE IMPORT ATP-BINDING PROTEIN POTA"/>
    <property type="match status" value="1"/>
</dbReference>
<dbReference type="EMBL" id="CP045699">
    <property type="protein sequence ID" value="QGA64813.1"/>
    <property type="molecule type" value="Genomic_DNA"/>
</dbReference>
<dbReference type="Gene3D" id="3.40.50.300">
    <property type="entry name" value="P-loop containing nucleotide triphosphate hydrolases"/>
    <property type="match status" value="1"/>
</dbReference>
<dbReference type="AlphaFoldDB" id="A0A5Q0TCG0"/>
<dbReference type="Pfam" id="PF00005">
    <property type="entry name" value="ABC_tran"/>
    <property type="match status" value="1"/>
</dbReference>
<reference evidence="5 6" key="1">
    <citation type="submission" date="2019-10" db="EMBL/GenBank/DDBJ databases">
        <title>Vibrio sp. nov., isolated from Coralline algae surface.</title>
        <authorList>
            <person name="Geng Y."/>
            <person name="Zhang X."/>
        </authorList>
    </citation>
    <scope>NUCLEOTIDE SEQUENCE [LARGE SCALE GENOMIC DNA]</scope>
    <source>
        <strain evidence="5 6">SM1977</strain>
    </source>
</reference>
<gene>
    <name evidence="5" type="ORF">GFB47_04960</name>
</gene>